<dbReference type="InterPro" id="IPR006935">
    <property type="entry name" value="Helicase/UvrB_N"/>
</dbReference>
<protein>
    <submittedName>
        <fullName evidence="2">Helicase</fullName>
    </submittedName>
</protein>
<dbReference type="GO" id="GO:0005524">
    <property type="term" value="F:ATP binding"/>
    <property type="evidence" value="ECO:0007669"/>
    <property type="project" value="InterPro"/>
</dbReference>
<name>A0AA86M7R3_9CAUD</name>
<dbReference type="InterPro" id="IPR027417">
    <property type="entry name" value="P-loop_NTPase"/>
</dbReference>
<dbReference type="SUPFAM" id="SSF52540">
    <property type="entry name" value="P-loop containing nucleoside triphosphate hydrolases"/>
    <property type="match status" value="2"/>
</dbReference>
<reference evidence="2 3" key="1">
    <citation type="submission" date="2023-09" db="EMBL/GenBank/DDBJ databases">
        <title>Analysis of phage genome (vB_Yru_GN1) of the bacterium (Yersinia ruckeri).</title>
        <authorList>
            <person name="Ganjoor M.S."/>
            <person name="Bouzari M."/>
            <person name="Soleimani-Delfan A."/>
        </authorList>
    </citation>
    <scope>NUCLEOTIDE SEQUENCE [LARGE SCALE GENOMIC DNA]</scope>
    <source>
        <strain evidence="3">vB_Yru_GN1</strain>
    </source>
</reference>
<keyword evidence="2" id="KW-0067">ATP-binding</keyword>
<dbReference type="EMBL" id="LC779065">
    <property type="protein sequence ID" value="BES79917.1"/>
    <property type="molecule type" value="Genomic_DNA"/>
</dbReference>
<keyword evidence="2" id="KW-0547">Nucleotide-binding</keyword>
<accession>A0AA86M7R3</accession>
<organism evidence="2 3">
    <name type="scientific">Yersinia phage vB_Yru_GN1</name>
    <dbReference type="NCBI Taxonomy" id="3074381"/>
    <lineage>
        <taxon>Viruses</taxon>
        <taxon>Duplodnaviria</taxon>
        <taxon>Heunggongvirae</taxon>
        <taxon>Uroviricota</taxon>
        <taxon>Caudoviricetes</taxon>
        <taxon>Caudoviricetes incertae sedis</taxon>
        <taxon>Sepahanvirus</taxon>
        <taxon>Sepahanvirus vB-Yru-GN1</taxon>
    </lineage>
</organism>
<sequence>MELVNIKRLDSNRIMIPHTEELNILFDSFFYYVNADGDNSLLFSVETINNEKMLVIGAGFYDQLIKLLLINGYSANPDDSVKMNNNLIKIIPKWVEILGTDFRVIDNKNQLQYLEQLLKFNRACGQFYTSFGKTELALAVVESYLVANPNKNAVVLIPSDLIKKEFIERSEKWDLSVRPEYHKFKGRFQLINPVGLDKNKKFKDRDPKFVDYFNNVGLLIVDEVHHLTASTYLNLMDNYLTSYEVGYGFSATIDSESGIIPKMKDSPSDLPGRLNKIIKYLGVPRVDVKNPAPLKISYLRIRATKVPEKLVFNYNVSLKIFFNSPTLIDALVAFLQNYPDRRMFIPVFDKAQGKKLVDKLSKRLGADTCIFKYSGGTYPNITEKGYTGIKDYLQNNPRFRVVMGTTAMYEGFDSKLINTVFLAVGKSQRMSLQPTGRGVRSEDIPWVLLPWDTGGHHKIVNKQTRTRYEKLKNEYTNYEFLSLE</sequence>
<feature type="domain" description="Helicase/UvrB N-terminal" evidence="1">
    <location>
        <begin position="111"/>
        <end position="254"/>
    </location>
</feature>
<dbReference type="Gene3D" id="3.40.50.300">
    <property type="entry name" value="P-loop containing nucleotide triphosphate hydrolases"/>
    <property type="match status" value="2"/>
</dbReference>
<dbReference type="GO" id="GO:0016787">
    <property type="term" value="F:hydrolase activity"/>
    <property type="evidence" value="ECO:0007669"/>
    <property type="project" value="InterPro"/>
</dbReference>
<keyword evidence="2" id="KW-0378">Hydrolase</keyword>
<evidence type="ECO:0000313" key="3">
    <source>
        <dbReference type="Proteomes" id="UP001304813"/>
    </source>
</evidence>
<evidence type="ECO:0000313" key="2">
    <source>
        <dbReference type="EMBL" id="BES79917.1"/>
    </source>
</evidence>
<dbReference type="GO" id="GO:0003677">
    <property type="term" value="F:DNA binding"/>
    <property type="evidence" value="ECO:0007669"/>
    <property type="project" value="InterPro"/>
</dbReference>
<dbReference type="GO" id="GO:0004386">
    <property type="term" value="F:helicase activity"/>
    <property type="evidence" value="ECO:0007669"/>
    <property type="project" value="UniProtKB-KW"/>
</dbReference>
<proteinExistence type="predicted"/>
<dbReference type="Pfam" id="PF04851">
    <property type="entry name" value="ResIII"/>
    <property type="match status" value="1"/>
</dbReference>
<evidence type="ECO:0000259" key="1">
    <source>
        <dbReference type="Pfam" id="PF04851"/>
    </source>
</evidence>
<dbReference type="Proteomes" id="UP001304813">
    <property type="component" value="Segment"/>
</dbReference>
<keyword evidence="2" id="KW-0347">Helicase</keyword>
<keyword evidence="3" id="KW-1185">Reference proteome</keyword>